<dbReference type="Pfam" id="PF06519">
    <property type="entry name" value="TolA"/>
    <property type="match status" value="1"/>
</dbReference>
<dbReference type="Gene3D" id="3.30.1150.10">
    <property type="match status" value="1"/>
</dbReference>
<reference evidence="4" key="2">
    <citation type="submission" date="2015-09" db="EMBL/GenBank/DDBJ databases">
        <title>Cronobacter genome sequencing and assembly.</title>
        <authorList>
            <person name="Descombes P."/>
            <person name="Baert L."/>
            <person name="Ngom-Bru C."/>
            <person name="Barretto C."/>
        </authorList>
    </citation>
    <scope>NUCLEOTIDE SEQUENCE [LARGE SCALE GENOMIC DNA]</scope>
    <source>
        <strain evidence="4">LMG 26250</strain>
    </source>
</reference>
<proteinExistence type="predicted"/>
<keyword evidence="4" id="KW-1185">Reference proteome</keyword>
<dbReference type="GO" id="GO:0016020">
    <property type="term" value="C:membrane"/>
    <property type="evidence" value="ECO:0007669"/>
    <property type="project" value="InterPro"/>
</dbReference>
<name>K8A950_9ENTR</name>
<dbReference type="eggNOG" id="COG3064">
    <property type="taxonomic scope" value="Bacteria"/>
</dbReference>
<dbReference type="STRING" id="1073999.AFK62_08120"/>
<dbReference type="OrthoDB" id="7068768at2"/>
<reference evidence="2" key="1">
    <citation type="submission" date="2012-07" db="EMBL/GenBank/DDBJ databases">
        <authorList>
            <person name="Cummings C."/>
        </authorList>
    </citation>
    <scope>NUCLEOTIDE SEQUENCE</scope>
    <source>
        <strain evidence="2">1330</strain>
    </source>
</reference>
<dbReference type="AlphaFoldDB" id="K8A950"/>
<dbReference type="KEGG" id="ccon:AFK62_08120"/>
<dbReference type="PROSITE" id="PS51257">
    <property type="entry name" value="PROKAR_LIPOPROTEIN"/>
    <property type="match status" value="1"/>
</dbReference>
<reference evidence="1 4" key="3">
    <citation type="journal article" date="2016" name="Genome Announc.">
        <title>Fully Closed Genome Sequences of Five Type Strains of the Genus Cronobacter and One Cronobacter sakazakii Strain.</title>
        <authorList>
            <person name="Moine D."/>
            <person name="Kassam M."/>
            <person name="Baert L."/>
            <person name="Tang Y."/>
            <person name="Barretto C."/>
            <person name="Ngom Bru C."/>
            <person name="Klijn A."/>
            <person name="Descombes P."/>
        </authorList>
    </citation>
    <scope>NUCLEOTIDE SEQUENCE [LARGE SCALE GENOMIC DNA]</scope>
    <source>
        <strain evidence="1 4">LMG 26250</strain>
    </source>
</reference>
<organism evidence="2 3">
    <name type="scientific">Cronobacter condimenti 1330</name>
    <dbReference type="NCBI Taxonomy" id="1073999"/>
    <lineage>
        <taxon>Bacteria</taxon>
        <taxon>Pseudomonadati</taxon>
        <taxon>Pseudomonadota</taxon>
        <taxon>Gammaproteobacteria</taxon>
        <taxon>Enterobacterales</taxon>
        <taxon>Enterobacteriaceae</taxon>
        <taxon>Cronobacter</taxon>
    </lineage>
</organism>
<dbReference type="InterPro" id="IPR014161">
    <property type="entry name" value="Tol-Pal_TolA"/>
</dbReference>
<dbReference type="EMBL" id="CP012264">
    <property type="protein sequence ID" value="ALB62471.1"/>
    <property type="molecule type" value="Genomic_DNA"/>
</dbReference>
<evidence type="ECO:0000313" key="2">
    <source>
        <dbReference type="EMBL" id="CCJ72294.1"/>
    </source>
</evidence>
<dbReference type="Proteomes" id="UP000067320">
    <property type="component" value="Chromosome"/>
</dbReference>
<dbReference type="RefSeq" id="WP_007670814.1">
    <property type="nucleotide sequence ID" value="NZ_CAKW01000063.1"/>
</dbReference>
<dbReference type="GO" id="GO:0019534">
    <property type="term" value="F:toxin transmembrane transporter activity"/>
    <property type="evidence" value="ECO:0007669"/>
    <property type="project" value="InterPro"/>
</dbReference>
<dbReference type="PATRIC" id="fig|1073999.7.peg.1685"/>
<dbReference type="SUPFAM" id="SSF74653">
    <property type="entry name" value="TolA/TonB C-terminal domain"/>
    <property type="match status" value="1"/>
</dbReference>
<evidence type="ECO:0000313" key="3">
    <source>
        <dbReference type="Proteomes" id="UP000009340"/>
    </source>
</evidence>
<evidence type="ECO:0000313" key="4">
    <source>
        <dbReference type="Proteomes" id="UP000067320"/>
    </source>
</evidence>
<evidence type="ECO:0000313" key="1">
    <source>
        <dbReference type="EMBL" id="ALB62471.1"/>
    </source>
</evidence>
<accession>K8A950</accession>
<dbReference type="GO" id="GO:0043213">
    <property type="term" value="P:bacteriocin transport"/>
    <property type="evidence" value="ECO:0007669"/>
    <property type="project" value="InterPro"/>
</dbReference>
<dbReference type="Proteomes" id="UP000009340">
    <property type="component" value="Unassembled WGS sequence"/>
</dbReference>
<protein>
    <submittedName>
        <fullName evidence="2">TolA protein</fullName>
    </submittedName>
</protein>
<dbReference type="NCBIfam" id="TIGR02794">
    <property type="entry name" value="tolA_full"/>
    <property type="match status" value="1"/>
</dbReference>
<gene>
    <name evidence="1" type="ORF">AFK62_08120</name>
    <name evidence="2" type="ORF">BN137_1659</name>
</gene>
<dbReference type="EMBL" id="CAKW01000063">
    <property type="protein sequence ID" value="CCJ72294.1"/>
    <property type="molecule type" value="Genomic_DNA"/>
</dbReference>
<sequence length="135" mass="14985">MKIDYWGMKKKGTGLLFASLLSGGCVQHPPVNAEVDKLFEDYKMNSASETPKESYALQLYHAINAHLDEKRFPGKQCSVKIKMAPDGLLLDARVTAGDPDFCHEVLNAMAKARLPKPPTPEAYQQFKNATLDFNA</sequence>